<proteinExistence type="predicted"/>
<evidence type="ECO:0000256" key="1">
    <source>
        <dbReference type="SAM" id="Phobius"/>
    </source>
</evidence>
<feature type="transmembrane region" description="Helical" evidence="1">
    <location>
        <begin position="56"/>
        <end position="80"/>
    </location>
</feature>
<reference evidence="2 3" key="1">
    <citation type="submission" date="2017-11" db="EMBL/GenBank/DDBJ databases">
        <title>Genome sequence of Entomoplasma luminosum PIMN-1 (ATCC 49195).</title>
        <authorList>
            <person name="Lo W.-S."/>
            <person name="Gasparich G.E."/>
            <person name="Kuo C.-H."/>
        </authorList>
    </citation>
    <scope>NUCLEOTIDE SEQUENCE [LARGE SCALE GENOMIC DNA]</scope>
    <source>
        <strain evidence="2 3">PIMN-1</strain>
    </source>
</reference>
<feature type="transmembrane region" description="Helical" evidence="1">
    <location>
        <begin position="12"/>
        <end position="35"/>
    </location>
</feature>
<keyword evidence="1" id="KW-0812">Transmembrane</keyword>
<organism evidence="2 3">
    <name type="scientific">Williamsoniiplasma luminosum</name>
    <dbReference type="NCBI Taxonomy" id="214888"/>
    <lineage>
        <taxon>Bacteria</taxon>
        <taxon>Bacillati</taxon>
        <taxon>Mycoplasmatota</taxon>
        <taxon>Mollicutes</taxon>
        <taxon>Entomoplasmatales</taxon>
        <taxon>Williamsoniiplasma</taxon>
    </lineage>
</organism>
<dbReference type="Proteomes" id="UP000232063">
    <property type="component" value="Chromosome"/>
</dbReference>
<accession>A0A2K8NUS3</accession>
<dbReference type="EMBL" id="CP024963">
    <property type="protein sequence ID" value="ATZ17514.1"/>
    <property type="molecule type" value="Genomic_DNA"/>
</dbReference>
<evidence type="ECO:0000313" key="3">
    <source>
        <dbReference type="Proteomes" id="UP000232063"/>
    </source>
</evidence>
<dbReference type="KEGG" id="elj:ELUMI_v1c07920"/>
<name>A0A2K8NUS3_9MOLU</name>
<sequence>MTNISHEAMLGLIIATGIMLPILIAALVYWSIIFYKEKRELKIRETKFTNRYFKLFILYLLILFTLADFLVFIVFISTYFK</sequence>
<evidence type="ECO:0000313" key="2">
    <source>
        <dbReference type="EMBL" id="ATZ17514.1"/>
    </source>
</evidence>
<protein>
    <submittedName>
        <fullName evidence="2">Uncharacterized protein</fullName>
    </submittedName>
</protein>
<dbReference type="AlphaFoldDB" id="A0A2K8NUS3"/>
<keyword evidence="1" id="KW-1133">Transmembrane helix</keyword>
<dbReference type="RefSeq" id="WP_025734825.1">
    <property type="nucleotide sequence ID" value="NZ_CP024963.1"/>
</dbReference>
<keyword evidence="3" id="KW-1185">Reference proteome</keyword>
<keyword evidence="1" id="KW-0472">Membrane</keyword>
<gene>
    <name evidence="2" type="ORF">ELUMI_v1c07920</name>
</gene>